<organism evidence="2 3">
    <name type="scientific">Parapedobacter pyrenivorans</name>
    <dbReference type="NCBI Taxonomy" id="1305674"/>
    <lineage>
        <taxon>Bacteria</taxon>
        <taxon>Pseudomonadati</taxon>
        <taxon>Bacteroidota</taxon>
        <taxon>Sphingobacteriia</taxon>
        <taxon>Sphingobacteriales</taxon>
        <taxon>Sphingobacteriaceae</taxon>
        <taxon>Parapedobacter</taxon>
    </lineage>
</organism>
<dbReference type="PANTHER" id="PTHR42791:SF1">
    <property type="entry name" value="N-ACETYLTRANSFERASE DOMAIN-CONTAINING PROTEIN"/>
    <property type="match status" value="1"/>
</dbReference>
<protein>
    <submittedName>
        <fullName evidence="2">N-acetyltransferase</fullName>
    </submittedName>
</protein>
<dbReference type="PANTHER" id="PTHR42791">
    <property type="entry name" value="GNAT FAMILY ACETYLTRANSFERASE"/>
    <property type="match status" value="1"/>
</dbReference>
<dbReference type="SUPFAM" id="SSF55729">
    <property type="entry name" value="Acyl-CoA N-acyltransferases (Nat)"/>
    <property type="match status" value="1"/>
</dbReference>
<reference evidence="2" key="1">
    <citation type="journal article" date="2014" name="Int. J. Syst. Evol. Microbiol.">
        <title>Complete genome sequence of Corynebacterium casei LMG S-19264T (=DSM 44701T), isolated from a smear-ripened cheese.</title>
        <authorList>
            <consortium name="US DOE Joint Genome Institute (JGI-PGF)"/>
            <person name="Walter F."/>
            <person name="Albersmeier A."/>
            <person name="Kalinowski J."/>
            <person name="Ruckert C."/>
        </authorList>
    </citation>
    <scope>NUCLEOTIDE SEQUENCE</scope>
    <source>
        <strain evidence="2">CGMCC 1.12195</strain>
    </source>
</reference>
<feature type="domain" description="N-acetyltransferase" evidence="1">
    <location>
        <begin position="114"/>
        <end position="196"/>
    </location>
</feature>
<gene>
    <name evidence="2" type="ORF">GCM10007415_33720</name>
</gene>
<evidence type="ECO:0000313" key="3">
    <source>
        <dbReference type="Proteomes" id="UP000660862"/>
    </source>
</evidence>
<dbReference type="RefSeq" id="WP_188507261.1">
    <property type="nucleotide sequence ID" value="NZ_BMER01000004.1"/>
</dbReference>
<dbReference type="GO" id="GO:0016747">
    <property type="term" value="F:acyltransferase activity, transferring groups other than amino-acyl groups"/>
    <property type="evidence" value="ECO:0007669"/>
    <property type="project" value="InterPro"/>
</dbReference>
<dbReference type="AlphaFoldDB" id="A0A917HYE1"/>
<dbReference type="InterPro" id="IPR052523">
    <property type="entry name" value="Trichothecene_AcTrans"/>
</dbReference>
<dbReference type="InterPro" id="IPR000182">
    <property type="entry name" value="GNAT_dom"/>
</dbReference>
<keyword evidence="3" id="KW-1185">Reference proteome</keyword>
<sequence length="196" mass="21137">MNERDITIRIAQAPDEGTAIDALTLAFGADPMTRWSLPDPAVYLSTFSSIARAFGGSAFQGGTAYIADGFAGVALWLPPGVGSDEEALMQLFDENVGDDVKEDLSGIFEQMEKFHPAEPHWYLPMIGVDPAFQGTGVGSALMTEALKAVDRDGLIAYLESSNPKNISLYERHGFEVIGEIQSGGSPILRPMLRRAQ</sequence>
<dbReference type="InterPro" id="IPR016181">
    <property type="entry name" value="Acyl_CoA_acyltransferase"/>
</dbReference>
<dbReference type="Proteomes" id="UP000660862">
    <property type="component" value="Unassembled WGS sequence"/>
</dbReference>
<dbReference type="CDD" id="cd04301">
    <property type="entry name" value="NAT_SF"/>
    <property type="match status" value="1"/>
</dbReference>
<comment type="caution">
    <text evidence="2">The sequence shown here is derived from an EMBL/GenBank/DDBJ whole genome shotgun (WGS) entry which is preliminary data.</text>
</comment>
<dbReference type="PROSITE" id="PS51186">
    <property type="entry name" value="GNAT"/>
    <property type="match status" value="1"/>
</dbReference>
<accession>A0A917HYE1</accession>
<evidence type="ECO:0000259" key="1">
    <source>
        <dbReference type="PROSITE" id="PS51186"/>
    </source>
</evidence>
<name>A0A917HYE1_9SPHI</name>
<dbReference type="EMBL" id="BMER01000004">
    <property type="protein sequence ID" value="GGG95758.1"/>
    <property type="molecule type" value="Genomic_DNA"/>
</dbReference>
<reference evidence="2" key="2">
    <citation type="submission" date="2020-09" db="EMBL/GenBank/DDBJ databases">
        <authorList>
            <person name="Sun Q."/>
            <person name="Zhou Y."/>
        </authorList>
    </citation>
    <scope>NUCLEOTIDE SEQUENCE</scope>
    <source>
        <strain evidence="2">CGMCC 1.12195</strain>
    </source>
</reference>
<proteinExistence type="predicted"/>
<evidence type="ECO:0000313" key="2">
    <source>
        <dbReference type="EMBL" id="GGG95758.1"/>
    </source>
</evidence>
<dbReference type="Gene3D" id="3.40.630.30">
    <property type="match status" value="1"/>
</dbReference>
<dbReference type="Pfam" id="PF00583">
    <property type="entry name" value="Acetyltransf_1"/>
    <property type="match status" value="1"/>
</dbReference>